<evidence type="ECO:0000313" key="2">
    <source>
        <dbReference type="EMBL" id="GMT26203.1"/>
    </source>
</evidence>
<organism evidence="2 3">
    <name type="scientific">Pristionchus fissidentatus</name>
    <dbReference type="NCBI Taxonomy" id="1538716"/>
    <lineage>
        <taxon>Eukaryota</taxon>
        <taxon>Metazoa</taxon>
        <taxon>Ecdysozoa</taxon>
        <taxon>Nematoda</taxon>
        <taxon>Chromadorea</taxon>
        <taxon>Rhabditida</taxon>
        <taxon>Rhabditina</taxon>
        <taxon>Diplogasteromorpha</taxon>
        <taxon>Diplogasteroidea</taxon>
        <taxon>Neodiplogasteridae</taxon>
        <taxon>Pristionchus</taxon>
    </lineage>
</organism>
<reference evidence="2" key="1">
    <citation type="submission" date="2023-10" db="EMBL/GenBank/DDBJ databases">
        <title>Genome assembly of Pristionchus species.</title>
        <authorList>
            <person name="Yoshida K."/>
            <person name="Sommer R.J."/>
        </authorList>
    </citation>
    <scope>NUCLEOTIDE SEQUENCE</scope>
    <source>
        <strain evidence="2">RS5133</strain>
    </source>
</reference>
<feature type="compositionally biased region" description="Basic and acidic residues" evidence="1">
    <location>
        <begin position="27"/>
        <end position="36"/>
    </location>
</feature>
<feature type="region of interest" description="Disordered" evidence="1">
    <location>
        <begin position="1"/>
        <end position="36"/>
    </location>
</feature>
<dbReference type="EMBL" id="BTSY01000004">
    <property type="protein sequence ID" value="GMT26203.1"/>
    <property type="molecule type" value="Genomic_DNA"/>
</dbReference>
<dbReference type="AlphaFoldDB" id="A0AAV5W6X1"/>
<name>A0AAV5W6X1_9BILA</name>
<proteinExistence type="predicted"/>
<keyword evidence="3" id="KW-1185">Reference proteome</keyword>
<feature type="non-terminal residue" evidence="2">
    <location>
        <position position="1"/>
    </location>
</feature>
<feature type="non-terminal residue" evidence="2">
    <location>
        <position position="68"/>
    </location>
</feature>
<protein>
    <submittedName>
        <fullName evidence="2">Uncharacterized protein</fullName>
    </submittedName>
</protein>
<evidence type="ECO:0000313" key="3">
    <source>
        <dbReference type="Proteomes" id="UP001432322"/>
    </source>
</evidence>
<evidence type="ECO:0000256" key="1">
    <source>
        <dbReference type="SAM" id="MobiDB-lite"/>
    </source>
</evidence>
<dbReference type="Proteomes" id="UP001432322">
    <property type="component" value="Unassembled WGS sequence"/>
</dbReference>
<gene>
    <name evidence="2" type="ORF">PFISCL1PPCAC_17500</name>
</gene>
<sequence length="68" mass="7398">LLIGKHKERKGSDGHNKGSGSIAGIDHSPEQADSTKELDLEFSQRVDLLFESLLPGVQLDQLDAVEDL</sequence>
<comment type="caution">
    <text evidence="2">The sequence shown here is derived from an EMBL/GenBank/DDBJ whole genome shotgun (WGS) entry which is preliminary data.</text>
</comment>
<accession>A0AAV5W6X1</accession>